<sequence>MDNNDFRSYFLIWTELANTFNEIHGDLISTFPDSCPRLSTMKEWRKHFDNGCFALEKNTSS</sequence>
<reference evidence="2" key="1">
    <citation type="submission" date="2021-01" db="EMBL/GenBank/DDBJ databases">
        <title>Caligus Genome Assembly.</title>
        <authorList>
            <person name="Gallardo-Escarate C."/>
        </authorList>
    </citation>
    <scope>NUCLEOTIDE SEQUENCE [LARGE SCALE GENOMIC DNA]</scope>
</reference>
<protein>
    <submittedName>
        <fullName evidence="1">Uncharacterized protein</fullName>
    </submittedName>
</protein>
<dbReference type="AlphaFoldDB" id="A0A7T8KD44"/>
<gene>
    <name evidence="1" type="ORF">FKW44_006216</name>
</gene>
<keyword evidence="2" id="KW-1185">Reference proteome</keyword>
<evidence type="ECO:0000313" key="2">
    <source>
        <dbReference type="Proteomes" id="UP000595437"/>
    </source>
</evidence>
<name>A0A7T8KD44_CALRO</name>
<dbReference type="EMBL" id="CP045893">
    <property type="protein sequence ID" value="QQP53666.1"/>
    <property type="molecule type" value="Genomic_DNA"/>
</dbReference>
<evidence type="ECO:0000313" key="1">
    <source>
        <dbReference type="EMBL" id="QQP53666.1"/>
    </source>
</evidence>
<dbReference type="OrthoDB" id="10017160at2759"/>
<dbReference type="Proteomes" id="UP000595437">
    <property type="component" value="Chromosome 4"/>
</dbReference>
<proteinExistence type="predicted"/>
<organism evidence="1 2">
    <name type="scientific">Caligus rogercresseyi</name>
    <name type="common">Sea louse</name>
    <dbReference type="NCBI Taxonomy" id="217165"/>
    <lineage>
        <taxon>Eukaryota</taxon>
        <taxon>Metazoa</taxon>
        <taxon>Ecdysozoa</taxon>
        <taxon>Arthropoda</taxon>
        <taxon>Crustacea</taxon>
        <taxon>Multicrustacea</taxon>
        <taxon>Hexanauplia</taxon>
        <taxon>Copepoda</taxon>
        <taxon>Siphonostomatoida</taxon>
        <taxon>Caligidae</taxon>
        <taxon>Caligus</taxon>
    </lineage>
</organism>
<accession>A0A7T8KD44</accession>